<accession>A0A6J5STL1</accession>
<reference evidence="4" key="1">
    <citation type="submission" date="2020-05" db="EMBL/GenBank/DDBJ databases">
        <authorList>
            <person name="Chiriac C."/>
            <person name="Salcher M."/>
            <person name="Ghai R."/>
            <person name="Kavagutti S V."/>
        </authorList>
    </citation>
    <scope>NUCLEOTIDE SEQUENCE</scope>
</reference>
<name>A0A6J5STL1_9CAUD</name>
<dbReference type="EMBL" id="LR797101">
    <property type="protein sequence ID" value="CAB4187111.1"/>
    <property type="molecule type" value="Genomic_DNA"/>
</dbReference>
<evidence type="ECO:0000313" key="4">
    <source>
        <dbReference type="EMBL" id="CAB4218793.1"/>
    </source>
</evidence>
<dbReference type="EMBL" id="LR797465">
    <property type="protein sequence ID" value="CAB4218793.1"/>
    <property type="molecule type" value="Genomic_DNA"/>
</dbReference>
<dbReference type="EMBL" id="LR796959">
    <property type="protein sequence ID" value="CAB4178091.1"/>
    <property type="molecule type" value="Genomic_DNA"/>
</dbReference>
<evidence type="ECO:0000313" key="2">
    <source>
        <dbReference type="EMBL" id="CAB4178091.1"/>
    </source>
</evidence>
<sequence>MTKFIPPDPEGWNRKGVLTLTPGPDGHHGSLTLDDVAIHVRGWRQEAPGMVRFEFQHFSDGWTETFLKGRG</sequence>
<gene>
    <name evidence="2" type="ORF">UFOVP1011_28</name>
    <name evidence="3" type="ORF">UFOVP1162_36</name>
    <name evidence="4" type="ORF">UFOVP1611_39</name>
    <name evidence="1" type="ORF">UFOVP504_22</name>
</gene>
<proteinExistence type="predicted"/>
<protein>
    <submittedName>
        <fullName evidence="4">Uncharacterized protein</fullName>
    </submittedName>
</protein>
<evidence type="ECO:0000313" key="3">
    <source>
        <dbReference type="EMBL" id="CAB4187111.1"/>
    </source>
</evidence>
<dbReference type="EMBL" id="LR796485">
    <property type="protein sequence ID" value="CAB4147331.1"/>
    <property type="molecule type" value="Genomic_DNA"/>
</dbReference>
<organism evidence="4">
    <name type="scientific">uncultured Caudovirales phage</name>
    <dbReference type="NCBI Taxonomy" id="2100421"/>
    <lineage>
        <taxon>Viruses</taxon>
        <taxon>Duplodnaviria</taxon>
        <taxon>Heunggongvirae</taxon>
        <taxon>Uroviricota</taxon>
        <taxon>Caudoviricetes</taxon>
        <taxon>Peduoviridae</taxon>
        <taxon>Maltschvirus</taxon>
        <taxon>Maltschvirus maltsch</taxon>
    </lineage>
</organism>
<evidence type="ECO:0000313" key="1">
    <source>
        <dbReference type="EMBL" id="CAB4147331.1"/>
    </source>
</evidence>